<protein>
    <submittedName>
        <fullName evidence="3">von Willebrand factor type A</fullName>
    </submittedName>
</protein>
<dbReference type="Pfam" id="PF00092">
    <property type="entry name" value="VWA"/>
    <property type="match status" value="1"/>
</dbReference>
<dbReference type="GO" id="GO:0015689">
    <property type="term" value="P:molybdate ion transport"/>
    <property type="evidence" value="ECO:0007669"/>
    <property type="project" value="TreeGrafter"/>
</dbReference>
<dbReference type="InterPro" id="IPR002035">
    <property type="entry name" value="VWF_A"/>
</dbReference>
<dbReference type="Proteomes" id="UP000218824">
    <property type="component" value="Chromosome"/>
</dbReference>
<dbReference type="KEGG" id="lem:LEN_2016"/>
<dbReference type="PANTHER" id="PTHR30632:SF0">
    <property type="entry name" value="SULFATE-BINDING PROTEIN"/>
    <property type="match status" value="1"/>
</dbReference>
<dbReference type="InterPro" id="IPR050682">
    <property type="entry name" value="ModA/WtpA"/>
</dbReference>
<sequence>MIRFLRRALLAFAALLLASCGGGNGSAGDGASGTAARADDSTAFTILAGSELKDVDTQLGDEIARATGVRPRFAYAGTLDAIDRLAAGEKFDAVWVSHGKYLAMNPALKQRLLAQEKIMLSPVALGVKASKARELGWDKTDPTWKDIAEASRAGRFSFGMTNPASSNTGFTALIGIAAALAANPDALTEADVANPALKAFFQGQRMTAGSSGWLADAYAREQGKVDGLINYESVLLSLNRDGHLGEPLTLVYPKEGIVTADYPLMLLEAGKRAQYDKLVGFLRSPAFQTRLSAATLRRPVNPEAQAAAAIPQRTLIELPFPGQPQVIESLLQGFLADLRIPASSRYVLDLSGSMGNDGRIEAMKAAMDTLAGGRADSLTDRYARFQNRERIGVLTFSSRPGRTRVFDMGADAASNAAALSAIRAEIAPLRPDGGTAIFDSVRQALTELAADKRAAREPRYYTVVLMSDGENTEGSDLRQFLGWYATQDEALRSIRVFPILFGDADPEEMKGLAQATGGQVFDAKNKPLTLVFKDIRGYQ</sequence>
<proteinExistence type="predicted"/>
<dbReference type="InterPro" id="IPR036465">
    <property type="entry name" value="vWFA_dom_sf"/>
</dbReference>
<dbReference type="CDD" id="cd00198">
    <property type="entry name" value="vWFA"/>
    <property type="match status" value="1"/>
</dbReference>
<dbReference type="AlphaFoldDB" id="A0AAU9ALI5"/>
<gene>
    <name evidence="3" type="ORF">LEN_2016</name>
</gene>
<reference evidence="3 4" key="1">
    <citation type="journal article" date="2017" name="DNA Res.">
        <title>Complete genome sequence and expression profile of the commercial lytic enzyme producer Lysobacter enzymogenes M497-1.</title>
        <authorList>
            <person name="Takami H."/>
            <person name="Toyoda A."/>
            <person name="Uchiyama I."/>
            <person name="Itoh T."/>
            <person name="Takaki Y."/>
            <person name="Arai W."/>
            <person name="Nishi S."/>
            <person name="Kawai M."/>
            <person name="Shinya K."/>
            <person name="Ikeda H."/>
        </authorList>
    </citation>
    <scope>NUCLEOTIDE SEQUENCE [LARGE SCALE GENOMIC DNA]</scope>
    <source>
        <strain evidence="3 4">M497-1</strain>
    </source>
</reference>
<dbReference type="SUPFAM" id="SSF53850">
    <property type="entry name" value="Periplasmic binding protein-like II"/>
    <property type="match status" value="1"/>
</dbReference>
<dbReference type="Gene3D" id="3.40.190.10">
    <property type="entry name" value="Periplasmic binding protein-like II"/>
    <property type="match status" value="2"/>
</dbReference>
<evidence type="ECO:0000259" key="2">
    <source>
        <dbReference type="PROSITE" id="PS50234"/>
    </source>
</evidence>
<dbReference type="Gene3D" id="3.40.50.410">
    <property type="entry name" value="von Willebrand factor, type A domain"/>
    <property type="match status" value="1"/>
</dbReference>
<dbReference type="Pfam" id="PF13531">
    <property type="entry name" value="SBP_bac_11"/>
    <property type="match status" value="1"/>
</dbReference>
<dbReference type="PANTHER" id="PTHR30632">
    <property type="entry name" value="MOLYBDATE-BINDING PERIPLASMIC PROTEIN"/>
    <property type="match status" value="1"/>
</dbReference>
<feature type="domain" description="VWFA" evidence="2">
    <location>
        <begin position="343"/>
        <end position="539"/>
    </location>
</feature>
<keyword evidence="1" id="KW-0732">Signal</keyword>
<dbReference type="RefSeq" id="WP_198420045.1">
    <property type="nucleotide sequence ID" value="NZ_AP014940.1"/>
</dbReference>
<dbReference type="SUPFAM" id="SSF53300">
    <property type="entry name" value="vWA-like"/>
    <property type="match status" value="1"/>
</dbReference>
<dbReference type="PROSITE" id="PS51257">
    <property type="entry name" value="PROKAR_LIPOPROTEIN"/>
    <property type="match status" value="1"/>
</dbReference>
<name>A0AAU9ALI5_LYSEN</name>
<dbReference type="PROSITE" id="PS50234">
    <property type="entry name" value="VWFA"/>
    <property type="match status" value="1"/>
</dbReference>
<evidence type="ECO:0000256" key="1">
    <source>
        <dbReference type="SAM" id="SignalP"/>
    </source>
</evidence>
<feature type="signal peptide" evidence="1">
    <location>
        <begin position="1"/>
        <end position="27"/>
    </location>
</feature>
<dbReference type="GeneID" id="83063887"/>
<evidence type="ECO:0000313" key="3">
    <source>
        <dbReference type="EMBL" id="BAV97503.1"/>
    </source>
</evidence>
<evidence type="ECO:0000313" key="4">
    <source>
        <dbReference type="Proteomes" id="UP000218824"/>
    </source>
</evidence>
<dbReference type="GO" id="GO:0030973">
    <property type="term" value="F:molybdate ion binding"/>
    <property type="evidence" value="ECO:0007669"/>
    <property type="project" value="TreeGrafter"/>
</dbReference>
<feature type="chain" id="PRO_5043829558" evidence="1">
    <location>
        <begin position="28"/>
        <end position="539"/>
    </location>
</feature>
<accession>A0AAU9ALI5</accession>
<organism evidence="3 4">
    <name type="scientific">Lysobacter enzymogenes</name>
    <dbReference type="NCBI Taxonomy" id="69"/>
    <lineage>
        <taxon>Bacteria</taxon>
        <taxon>Pseudomonadati</taxon>
        <taxon>Pseudomonadota</taxon>
        <taxon>Gammaproteobacteria</taxon>
        <taxon>Lysobacterales</taxon>
        <taxon>Lysobacteraceae</taxon>
        <taxon>Lysobacter</taxon>
    </lineage>
</organism>
<dbReference type="EMBL" id="AP014940">
    <property type="protein sequence ID" value="BAV97503.1"/>
    <property type="molecule type" value="Genomic_DNA"/>
</dbReference>
<dbReference type="SMART" id="SM00327">
    <property type="entry name" value="VWA"/>
    <property type="match status" value="1"/>
</dbReference>